<feature type="domain" description="HTH luxR-type" evidence="4">
    <location>
        <begin position="181"/>
        <end position="246"/>
    </location>
</feature>
<dbReference type="Gene3D" id="1.10.10.10">
    <property type="entry name" value="Winged helix-like DNA-binding domain superfamily/Winged helix DNA-binding domain"/>
    <property type="match status" value="1"/>
</dbReference>
<evidence type="ECO:0000313" key="6">
    <source>
        <dbReference type="Proteomes" id="UP000064967"/>
    </source>
</evidence>
<gene>
    <name evidence="5" type="ORF">AKJ09_10781</name>
</gene>
<dbReference type="KEGG" id="llu:AKJ09_10781"/>
<dbReference type="AlphaFoldDB" id="A0A0K1QEG0"/>
<organism evidence="5 6">
    <name type="scientific">Labilithrix luteola</name>
    <dbReference type="NCBI Taxonomy" id="1391654"/>
    <lineage>
        <taxon>Bacteria</taxon>
        <taxon>Pseudomonadati</taxon>
        <taxon>Myxococcota</taxon>
        <taxon>Polyangia</taxon>
        <taxon>Polyangiales</taxon>
        <taxon>Labilitrichaceae</taxon>
        <taxon>Labilithrix</taxon>
    </lineage>
</organism>
<evidence type="ECO:0000256" key="2">
    <source>
        <dbReference type="ARBA" id="ARBA00023125"/>
    </source>
</evidence>
<dbReference type="InterPro" id="IPR000792">
    <property type="entry name" value="Tscrpt_reg_LuxR_C"/>
</dbReference>
<sequence length="260" mass="27830">MDDGSISLPRVRGVVRLLGDVRDIGVGTEGARQHLVTELCQKLDAMAGAAVLGGPGGIVDATVVTVAANRIIATRDPSEAGDRSPPIARTLLERLTLELRTAGIDDVRLTISTIVASNELRSTGDLERYGTPFELLCTVNPRGHRGIVEGTGFVRPAGHPFTDEDRSVLRLVILESAALFEDQAEITLAPRVEATLECLLTGASDKAIAEQLQISHHTVRQYVKIIFRSFGVSSRSQLIAQVLSRGRKAPTPPARGSRGD</sequence>
<evidence type="ECO:0000313" key="5">
    <source>
        <dbReference type="EMBL" id="AKV04118.1"/>
    </source>
</evidence>
<dbReference type="PROSITE" id="PS50043">
    <property type="entry name" value="HTH_LUXR_2"/>
    <property type="match status" value="1"/>
</dbReference>
<dbReference type="PANTHER" id="PTHR44688">
    <property type="entry name" value="DNA-BINDING TRANSCRIPTIONAL ACTIVATOR DEVR_DOSR"/>
    <property type="match status" value="1"/>
</dbReference>
<dbReference type="SMART" id="SM00421">
    <property type="entry name" value="HTH_LUXR"/>
    <property type="match status" value="1"/>
</dbReference>
<keyword evidence="6" id="KW-1185">Reference proteome</keyword>
<evidence type="ECO:0000256" key="3">
    <source>
        <dbReference type="ARBA" id="ARBA00023163"/>
    </source>
</evidence>
<dbReference type="RefSeq" id="WP_169928596.1">
    <property type="nucleotide sequence ID" value="NZ_CP012333.1"/>
</dbReference>
<dbReference type="Pfam" id="PF00196">
    <property type="entry name" value="GerE"/>
    <property type="match status" value="1"/>
</dbReference>
<keyword evidence="2" id="KW-0238">DNA-binding</keyword>
<dbReference type="InterPro" id="IPR016032">
    <property type="entry name" value="Sig_transdc_resp-reg_C-effctor"/>
</dbReference>
<dbReference type="Proteomes" id="UP000064967">
    <property type="component" value="Chromosome"/>
</dbReference>
<dbReference type="GO" id="GO:0003677">
    <property type="term" value="F:DNA binding"/>
    <property type="evidence" value="ECO:0007669"/>
    <property type="project" value="UniProtKB-KW"/>
</dbReference>
<dbReference type="InterPro" id="IPR036388">
    <property type="entry name" value="WH-like_DNA-bd_sf"/>
</dbReference>
<dbReference type="STRING" id="1391654.AKJ09_10781"/>
<evidence type="ECO:0000256" key="1">
    <source>
        <dbReference type="ARBA" id="ARBA00023015"/>
    </source>
</evidence>
<reference evidence="5 6" key="1">
    <citation type="submission" date="2015-08" db="EMBL/GenBank/DDBJ databases">
        <authorList>
            <person name="Babu N.S."/>
            <person name="Beckwith C.J."/>
            <person name="Beseler K.G."/>
            <person name="Brison A."/>
            <person name="Carone J.V."/>
            <person name="Caskin T.P."/>
            <person name="Diamond M."/>
            <person name="Durham M.E."/>
            <person name="Foxe J.M."/>
            <person name="Go M."/>
            <person name="Henderson B.A."/>
            <person name="Jones I.B."/>
            <person name="McGettigan J.A."/>
            <person name="Micheletti S.J."/>
            <person name="Nasrallah M.E."/>
            <person name="Ortiz D."/>
            <person name="Piller C.R."/>
            <person name="Privatt S.R."/>
            <person name="Schneider S.L."/>
            <person name="Sharp S."/>
            <person name="Smith T.C."/>
            <person name="Stanton J.D."/>
            <person name="Ullery H.E."/>
            <person name="Wilson R.J."/>
            <person name="Serrano M.G."/>
            <person name="Buck G."/>
            <person name="Lee V."/>
            <person name="Wang Y."/>
            <person name="Carvalho R."/>
            <person name="Voegtly L."/>
            <person name="Shi R."/>
            <person name="Duckworth R."/>
            <person name="Johnson A."/>
            <person name="Loviza R."/>
            <person name="Walstead R."/>
            <person name="Shah Z."/>
            <person name="Kiflezghi M."/>
            <person name="Wade K."/>
            <person name="Ball S.L."/>
            <person name="Bradley K.W."/>
            <person name="Asai D.J."/>
            <person name="Bowman C.A."/>
            <person name="Russell D.A."/>
            <person name="Pope W.H."/>
            <person name="Jacobs-Sera D."/>
            <person name="Hendrix R.W."/>
            <person name="Hatfull G.F."/>
        </authorList>
    </citation>
    <scope>NUCLEOTIDE SEQUENCE [LARGE SCALE GENOMIC DNA]</scope>
    <source>
        <strain evidence="5 6">DSM 27648</strain>
    </source>
</reference>
<dbReference type="GO" id="GO:0006355">
    <property type="term" value="P:regulation of DNA-templated transcription"/>
    <property type="evidence" value="ECO:0007669"/>
    <property type="project" value="InterPro"/>
</dbReference>
<proteinExistence type="predicted"/>
<dbReference type="EMBL" id="CP012333">
    <property type="protein sequence ID" value="AKV04118.1"/>
    <property type="molecule type" value="Genomic_DNA"/>
</dbReference>
<evidence type="ECO:0000259" key="4">
    <source>
        <dbReference type="PROSITE" id="PS50043"/>
    </source>
</evidence>
<dbReference type="CDD" id="cd06170">
    <property type="entry name" value="LuxR_C_like"/>
    <property type="match status" value="1"/>
</dbReference>
<protein>
    <submittedName>
        <fullName evidence="5">Transcriptional regulator, LuxR family protein</fullName>
    </submittedName>
</protein>
<dbReference type="SUPFAM" id="SSF46894">
    <property type="entry name" value="C-terminal effector domain of the bipartite response regulators"/>
    <property type="match status" value="1"/>
</dbReference>
<accession>A0A0K1QEG0</accession>
<dbReference type="PANTHER" id="PTHR44688:SF16">
    <property type="entry name" value="DNA-BINDING TRANSCRIPTIONAL ACTIVATOR DEVR_DOSR"/>
    <property type="match status" value="1"/>
</dbReference>
<name>A0A0K1QEG0_9BACT</name>
<keyword evidence="3" id="KW-0804">Transcription</keyword>
<keyword evidence="1" id="KW-0805">Transcription regulation</keyword>